<evidence type="ECO:0000256" key="3">
    <source>
        <dbReference type="ARBA" id="ARBA00022448"/>
    </source>
</evidence>
<name>A0A1V9GBS0_9BACT</name>
<accession>A0A1V9GBS0</accession>
<evidence type="ECO:0000256" key="8">
    <source>
        <dbReference type="SAM" id="Phobius"/>
    </source>
</evidence>
<feature type="transmembrane region" description="Helical" evidence="8">
    <location>
        <begin position="197"/>
        <end position="216"/>
    </location>
</feature>
<dbReference type="OrthoDB" id="9807274at2"/>
<dbReference type="InterPro" id="IPR011701">
    <property type="entry name" value="MFS"/>
</dbReference>
<dbReference type="CDD" id="cd17503">
    <property type="entry name" value="MFS_LmrB_MDR_like"/>
    <property type="match status" value="1"/>
</dbReference>
<feature type="transmembrane region" description="Helical" evidence="8">
    <location>
        <begin position="332"/>
        <end position="349"/>
    </location>
</feature>
<evidence type="ECO:0000313" key="10">
    <source>
        <dbReference type="EMBL" id="OQP68007.1"/>
    </source>
</evidence>
<dbReference type="EMBL" id="LWBP01000002">
    <property type="protein sequence ID" value="OQP68007.1"/>
    <property type="molecule type" value="Genomic_DNA"/>
</dbReference>
<protein>
    <submittedName>
        <fullName evidence="10">MFS transporter</fullName>
    </submittedName>
</protein>
<comment type="similarity">
    <text evidence="2">Belongs to the major facilitator superfamily. EmrB family.</text>
</comment>
<dbReference type="InterPro" id="IPR020846">
    <property type="entry name" value="MFS_dom"/>
</dbReference>
<keyword evidence="3" id="KW-0813">Transport</keyword>
<dbReference type="NCBIfam" id="TIGR00711">
    <property type="entry name" value="efflux_EmrB"/>
    <property type="match status" value="1"/>
</dbReference>
<feature type="transmembrane region" description="Helical" evidence="8">
    <location>
        <begin position="299"/>
        <end position="320"/>
    </location>
</feature>
<feature type="transmembrane region" description="Helical" evidence="8">
    <location>
        <begin position="484"/>
        <end position="501"/>
    </location>
</feature>
<dbReference type="Proteomes" id="UP000192276">
    <property type="component" value="Unassembled WGS sequence"/>
</dbReference>
<dbReference type="SUPFAM" id="SSF103473">
    <property type="entry name" value="MFS general substrate transporter"/>
    <property type="match status" value="1"/>
</dbReference>
<keyword evidence="6 8" id="KW-1133">Transmembrane helix</keyword>
<keyword evidence="11" id="KW-1185">Reference proteome</keyword>
<evidence type="ECO:0000256" key="5">
    <source>
        <dbReference type="ARBA" id="ARBA00022692"/>
    </source>
</evidence>
<sequence length="515" mass="56194">MAEQGFRKWIITITVIMASLLELIDTTIVNVALPDIMGNLGATLEDAGWLVTGYAVANVIVLPMSGWLGDRFGRKNYFLASILIFTAASYLCGQAGSLTELILFRLLQGLAGGGLLSTAQAILMETWPREEIGMATALFGLGAVVGPTLGPTIGGYIVDNTNWRYIFYVNIPVGAIAAFLVSMFVRESPMFEKGKPIDWWGILLLAIGVGSLQVVLEKGETEDWFQTPYIAFLTITTLLAGIGFIWRELSTNHPVVDFRILKNRSFAIGIITSFALGFALYGSVFIFPVFCQNLLHFTALQTGLILLPGGLATILMMPFVGAMLKKGVPAQFMATGGFILFFVFCWMLSNSTLESGTGDFFWPLIIRGIGMAVLFVPLTTLAVQGLQGKQIGQGTGLNNMMRQLGGSFGVAILTTLIHVKSGEVRTALLGNANQYNPAYVERKEGLVRMLMGKGYNLLDAQQASNQMMEGNIIRQTMLVTYDHMYMLIGVFVLAAIPVIYLQKFKKKPVIVTDAH</sequence>
<feature type="transmembrane region" description="Helical" evidence="8">
    <location>
        <begin position="361"/>
        <end position="383"/>
    </location>
</feature>
<evidence type="ECO:0000256" key="7">
    <source>
        <dbReference type="ARBA" id="ARBA00023136"/>
    </source>
</evidence>
<dbReference type="RefSeq" id="WP_081160174.1">
    <property type="nucleotide sequence ID" value="NZ_LWBP01000002.1"/>
</dbReference>
<dbReference type="PROSITE" id="PS50850">
    <property type="entry name" value="MFS"/>
    <property type="match status" value="1"/>
</dbReference>
<proteinExistence type="inferred from homology"/>
<comment type="caution">
    <text evidence="10">The sequence shown here is derived from an EMBL/GenBank/DDBJ whole genome shotgun (WGS) entry which is preliminary data.</text>
</comment>
<evidence type="ECO:0000313" key="11">
    <source>
        <dbReference type="Proteomes" id="UP000192276"/>
    </source>
</evidence>
<feature type="transmembrane region" description="Helical" evidence="8">
    <location>
        <begin position="76"/>
        <end position="96"/>
    </location>
</feature>
<dbReference type="Gene3D" id="1.20.1720.10">
    <property type="entry name" value="Multidrug resistance protein D"/>
    <property type="match status" value="1"/>
</dbReference>
<dbReference type="GO" id="GO:0005886">
    <property type="term" value="C:plasma membrane"/>
    <property type="evidence" value="ECO:0007669"/>
    <property type="project" value="UniProtKB-SubCell"/>
</dbReference>
<keyword evidence="7 8" id="KW-0472">Membrane</keyword>
<evidence type="ECO:0000256" key="1">
    <source>
        <dbReference type="ARBA" id="ARBA00004651"/>
    </source>
</evidence>
<feature type="transmembrane region" description="Helical" evidence="8">
    <location>
        <begin position="228"/>
        <end position="246"/>
    </location>
</feature>
<feature type="transmembrane region" description="Helical" evidence="8">
    <location>
        <begin position="266"/>
        <end position="287"/>
    </location>
</feature>
<dbReference type="PANTHER" id="PTHR42718:SF9">
    <property type="entry name" value="MAJOR FACILITATOR SUPERFAMILY MULTIDRUG TRANSPORTER MFSC"/>
    <property type="match status" value="1"/>
</dbReference>
<feature type="transmembrane region" description="Helical" evidence="8">
    <location>
        <begin position="135"/>
        <end position="153"/>
    </location>
</feature>
<gene>
    <name evidence="10" type="ORF">A4R26_10970</name>
</gene>
<dbReference type="InterPro" id="IPR036259">
    <property type="entry name" value="MFS_trans_sf"/>
</dbReference>
<feature type="transmembrane region" description="Helical" evidence="8">
    <location>
        <begin position="165"/>
        <end position="185"/>
    </location>
</feature>
<dbReference type="InterPro" id="IPR004638">
    <property type="entry name" value="EmrB-like"/>
</dbReference>
<evidence type="ECO:0000259" key="9">
    <source>
        <dbReference type="PROSITE" id="PS50850"/>
    </source>
</evidence>
<feature type="transmembrane region" description="Helical" evidence="8">
    <location>
        <begin position="49"/>
        <end position="69"/>
    </location>
</feature>
<keyword evidence="5 8" id="KW-0812">Transmembrane</keyword>
<dbReference type="GO" id="GO:0022857">
    <property type="term" value="F:transmembrane transporter activity"/>
    <property type="evidence" value="ECO:0007669"/>
    <property type="project" value="InterPro"/>
</dbReference>
<feature type="transmembrane region" description="Helical" evidence="8">
    <location>
        <begin position="9"/>
        <end position="29"/>
    </location>
</feature>
<dbReference type="PRINTS" id="PR01036">
    <property type="entry name" value="TCRTETB"/>
</dbReference>
<evidence type="ECO:0000256" key="6">
    <source>
        <dbReference type="ARBA" id="ARBA00022989"/>
    </source>
</evidence>
<feature type="transmembrane region" description="Helical" evidence="8">
    <location>
        <begin position="102"/>
        <end position="123"/>
    </location>
</feature>
<organism evidence="10 11">
    <name type="scientific">Niastella populi</name>
    <dbReference type="NCBI Taxonomy" id="550983"/>
    <lineage>
        <taxon>Bacteria</taxon>
        <taxon>Pseudomonadati</taxon>
        <taxon>Bacteroidota</taxon>
        <taxon>Chitinophagia</taxon>
        <taxon>Chitinophagales</taxon>
        <taxon>Chitinophagaceae</taxon>
        <taxon>Niastella</taxon>
    </lineage>
</organism>
<keyword evidence="4" id="KW-1003">Cell membrane</keyword>
<feature type="domain" description="Major facilitator superfamily (MFS) profile" evidence="9">
    <location>
        <begin position="11"/>
        <end position="507"/>
    </location>
</feature>
<dbReference type="PANTHER" id="PTHR42718">
    <property type="entry name" value="MAJOR FACILITATOR SUPERFAMILY MULTIDRUG TRANSPORTER MFSC"/>
    <property type="match status" value="1"/>
</dbReference>
<evidence type="ECO:0000256" key="2">
    <source>
        <dbReference type="ARBA" id="ARBA00008537"/>
    </source>
</evidence>
<comment type="subcellular location">
    <subcellularLocation>
        <location evidence="1">Cell membrane</location>
        <topology evidence="1">Multi-pass membrane protein</topology>
    </subcellularLocation>
</comment>
<dbReference type="Gene3D" id="1.20.1250.20">
    <property type="entry name" value="MFS general substrate transporter like domains"/>
    <property type="match status" value="1"/>
</dbReference>
<dbReference type="STRING" id="550983.A4R26_10970"/>
<reference evidence="11" key="1">
    <citation type="submission" date="2016-04" db="EMBL/GenBank/DDBJ databases">
        <authorList>
            <person name="Chen L."/>
            <person name="Zhuang W."/>
            <person name="Wang G."/>
        </authorList>
    </citation>
    <scope>NUCLEOTIDE SEQUENCE [LARGE SCALE GENOMIC DNA]</scope>
    <source>
        <strain evidence="11">208</strain>
    </source>
</reference>
<evidence type="ECO:0000256" key="4">
    <source>
        <dbReference type="ARBA" id="ARBA00022475"/>
    </source>
</evidence>
<dbReference type="AlphaFoldDB" id="A0A1V9GBS0"/>
<dbReference type="Pfam" id="PF07690">
    <property type="entry name" value="MFS_1"/>
    <property type="match status" value="1"/>
</dbReference>